<dbReference type="PANTHER" id="PTHR31374">
    <property type="entry name" value="AUXIN-INDUCED PROTEIN-LIKE-RELATED"/>
    <property type="match status" value="1"/>
</dbReference>
<organism evidence="2 3">
    <name type="scientific">Buddleja alternifolia</name>
    <dbReference type="NCBI Taxonomy" id="168488"/>
    <lineage>
        <taxon>Eukaryota</taxon>
        <taxon>Viridiplantae</taxon>
        <taxon>Streptophyta</taxon>
        <taxon>Embryophyta</taxon>
        <taxon>Tracheophyta</taxon>
        <taxon>Spermatophyta</taxon>
        <taxon>Magnoliopsida</taxon>
        <taxon>eudicotyledons</taxon>
        <taxon>Gunneridae</taxon>
        <taxon>Pentapetalae</taxon>
        <taxon>asterids</taxon>
        <taxon>lamiids</taxon>
        <taxon>Lamiales</taxon>
        <taxon>Scrophulariaceae</taxon>
        <taxon>Buddlejeae</taxon>
        <taxon>Buddleja</taxon>
    </lineage>
</organism>
<evidence type="ECO:0000313" key="2">
    <source>
        <dbReference type="EMBL" id="KAG8388107.1"/>
    </source>
</evidence>
<evidence type="ECO:0000313" key="3">
    <source>
        <dbReference type="Proteomes" id="UP000826271"/>
    </source>
</evidence>
<dbReference type="AlphaFoldDB" id="A0AAV6Y514"/>
<dbReference type="GO" id="GO:0009733">
    <property type="term" value="P:response to auxin"/>
    <property type="evidence" value="ECO:0007669"/>
    <property type="project" value="InterPro"/>
</dbReference>
<dbReference type="PANTHER" id="PTHR31374:SF118">
    <property type="entry name" value="OS01G0924966 PROTEIN"/>
    <property type="match status" value="1"/>
</dbReference>
<dbReference type="Pfam" id="PF02519">
    <property type="entry name" value="Auxin_inducible"/>
    <property type="match status" value="1"/>
</dbReference>
<comment type="caution">
    <text evidence="2">The sequence shown here is derived from an EMBL/GenBank/DDBJ whole genome shotgun (WGS) entry which is preliminary data.</text>
</comment>
<reference evidence="2" key="1">
    <citation type="submission" date="2019-10" db="EMBL/GenBank/DDBJ databases">
        <authorList>
            <person name="Zhang R."/>
            <person name="Pan Y."/>
            <person name="Wang J."/>
            <person name="Ma R."/>
            <person name="Yu S."/>
        </authorList>
    </citation>
    <scope>NUCLEOTIDE SEQUENCE</scope>
    <source>
        <strain evidence="2">LA-IB0</strain>
        <tissue evidence="2">Leaf</tissue>
    </source>
</reference>
<sequence length="212" mass="24414">MESSESGEKKKKISILKKLEKFVSIKRRSKSTKTTFTFTKSRSWHSTTTVKASTYHDDNGPITKREVAPNGCFSVHVGSEKQRFVIKTEFANHPLFKMLLQDAELEYGFKREGPIQLPCEVDLFIKVLAEMDGGDDQEFDGQFPCGFRYGACSPFSPKRRRFGPILQNAAFHCIFKEEFSVKWRYSLFLWQIGDLDDFMVGQGLEQKVLWVS</sequence>
<proteinExistence type="inferred from homology"/>
<evidence type="ECO:0000256" key="1">
    <source>
        <dbReference type="ARBA" id="ARBA00006974"/>
    </source>
</evidence>
<accession>A0AAV6Y514</accession>
<gene>
    <name evidence="2" type="ORF">BUALT_Bualt02G0091300</name>
</gene>
<dbReference type="InterPro" id="IPR003676">
    <property type="entry name" value="SAUR_fam"/>
</dbReference>
<keyword evidence="3" id="KW-1185">Reference proteome</keyword>
<comment type="similarity">
    <text evidence="1">Belongs to the ARG7 family.</text>
</comment>
<evidence type="ECO:0008006" key="4">
    <source>
        <dbReference type="Google" id="ProtNLM"/>
    </source>
</evidence>
<dbReference type="Proteomes" id="UP000826271">
    <property type="component" value="Unassembled WGS sequence"/>
</dbReference>
<dbReference type="EMBL" id="WHWC01000002">
    <property type="protein sequence ID" value="KAG8388107.1"/>
    <property type="molecule type" value="Genomic_DNA"/>
</dbReference>
<protein>
    <recommendedName>
        <fullName evidence="4">Small auxin up regulated protein</fullName>
    </recommendedName>
</protein>
<name>A0AAV6Y514_9LAMI</name>